<geneLocation type="plasmid" evidence="1 2">
    <name>unnamed1</name>
</geneLocation>
<keyword evidence="2" id="KW-1185">Reference proteome</keyword>
<keyword evidence="1" id="KW-0614">Plasmid</keyword>
<proteinExistence type="predicted"/>
<dbReference type="AlphaFoldDB" id="A0A1Y0CGB8"/>
<dbReference type="Proteomes" id="UP000195331">
    <property type="component" value="Plasmid unnamed1"/>
</dbReference>
<accession>A0A1Y0CGB8</accession>
<dbReference type="EMBL" id="CP020810">
    <property type="protein sequence ID" value="ART74202.1"/>
    <property type="molecule type" value="Genomic_DNA"/>
</dbReference>
<protein>
    <submittedName>
        <fullName evidence="1">Uncharacterized protein</fullName>
    </submittedName>
</protein>
<gene>
    <name evidence="1" type="ORF">BTO20_36705</name>
</gene>
<sequence>MVVSYGLGLDSTCLLLRWLTEPQTRDFDLADMVVVTAMTGDEFASTARDVETFIWGQILMFTVVPAEASWPGLA</sequence>
<evidence type="ECO:0000313" key="2">
    <source>
        <dbReference type="Proteomes" id="UP000195331"/>
    </source>
</evidence>
<dbReference type="KEGG" id="mdx:BTO20_36705"/>
<reference evidence="1 2" key="1">
    <citation type="submission" date="2017-04" db="EMBL/GenBank/DDBJ databases">
        <title>Whole Genome Sequence of 1,4-Dioxane Degrading Bacterium Mycobacterium dioxanotrophicus PH-06.</title>
        <authorList>
            <person name="He Y."/>
        </authorList>
    </citation>
    <scope>NUCLEOTIDE SEQUENCE [LARGE SCALE GENOMIC DNA]</scope>
    <source>
        <strain evidence="1 2">PH-06</strain>
        <plasmid evidence="1 2">unnamed1</plasmid>
    </source>
</reference>
<organism evidence="1 2">
    <name type="scientific">Mycobacterium dioxanotrophicus</name>
    <dbReference type="NCBI Taxonomy" id="482462"/>
    <lineage>
        <taxon>Bacteria</taxon>
        <taxon>Bacillati</taxon>
        <taxon>Actinomycetota</taxon>
        <taxon>Actinomycetes</taxon>
        <taxon>Mycobacteriales</taxon>
        <taxon>Mycobacteriaceae</taxon>
        <taxon>Mycobacterium</taxon>
    </lineage>
</organism>
<evidence type="ECO:0000313" key="1">
    <source>
        <dbReference type="EMBL" id="ART74202.1"/>
    </source>
</evidence>
<name>A0A1Y0CGB8_9MYCO</name>